<accession>A0ACC1XN88</accession>
<evidence type="ECO:0000313" key="2">
    <source>
        <dbReference type="Proteomes" id="UP001164539"/>
    </source>
</evidence>
<dbReference type="Proteomes" id="UP001164539">
    <property type="component" value="Chromosome 8"/>
</dbReference>
<name>A0ACC1XN88_MELAZ</name>
<reference evidence="1 2" key="1">
    <citation type="journal article" date="2023" name="Science">
        <title>Complex scaffold remodeling in plant triterpene biosynthesis.</title>
        <authorList>
            <person name="De La Pena R."/>
            <person name="Hodgson H."/>
            <person name="Liu J.C."/>
            <person name="Stephenson M.J."/>
            <person name="Martin A.C."/>
            <person name="Owen C."/>
            <person name="Harkess A."/>
            <person name="Leebens-Mack J."/>
            <person name="Jimenez L.E."/>
            <person name="Osbourn A."/>
            <person name="Sattely E.S."/>
        </authorList>
    </citation>
    <scope>NUCLEOTIDE SEQUENCE [LARGE SCALE GENOMIC DNA]</scope>
    <source>
        <strain evidence="2">cv. JPN11</strain>
        <tissue evidence="1">Leaf</tissue>
    </source>
</reference>
<organism evidence="1 2">
    <name type="scientific">Melia azedarach</name>
    <name type="common">Chinaberry tree</name>
    <dbReference type="NCBI Taxonomy" id="155640"/>
    <lineage>
        <taxon>Eukaryota</taxon>
        <taxon>Viridiplantae</taxon>
        <taxon>Streptophyta</taxon>
        <taxon>Embryophyta</taxon>
        <taxon>Tracheophyta</taxon>
        <taxon>Spermatophyta</taxon>
        <taxon>Magnoliopsida</taxon>
        <taxon>eudicotyledons</taxon>
        <taxon>Gunneridae</taxon>
        <taxon>Pentapetalae</taxon>
        <taxon>rosids</taxon>
        <taxon>malvids</taxon>
        <taxon>Sapindales</taxon>
        <taxon>Meliaceae</taxon>
        <taxon>Melia</taxon>
    </lineage>
</organism>
<gene>
    <name evidence="1" type="ORF">OWV82_014121</name>
</gene>
<protein>
    <submittedName>
        <fullName evidence="1">Uncharacterized protein</fullName>
    </submittedName>
</protein>
<comment type="caution">
    <text evidence="1">The sequence shown here is derived from an EMBL/GenBank/DDBJ whole genome shotgun (WGS) entry which is preliminary data.</text>
</comment>
<evidence type="ECO:0000313" key="1">
    <source>
        <dbReference type="EMBL" id="KAJ4711765.1"/>
    </source>
</evidence>
<proteinExistence type="predicted"/>
<keyword evidence="2" id="KW-1185">Reference proteome</keyword>
<sequence>MGNNNKKRKRKKKILDKFCAAEAEIVTAVSVGEQFRIKSSGRVNWRRMMDAEISELLTARSTLHGTNLNQQTQFLHCRGHISGEKFTGSDSVSISNKTARVVVLLGLTPGTLENAYI</sequence>
<dbReference type="EMBL" id="CM051401">
    <property type="protein sequence ID" value="KAJ4711765.1"/>
    <property type="molecule type" value="Genomic_DNA"/>
</dbReference>